<dbReference type="Pfam" id="PF00240">
    <property type="entry name" value="ubiquitin"/>
    <property type="match status" value="1"/>
</dbReference>
<comment type="caution">
    <text evidence="2">The sequence shown here is derived from an EMBL/GenBank/DDBJ whole genome shotgun (WGS) entry which is preliminary data.</text>
</comment>
<evidence type="ECO:0000313" key="2">
    <source>
        <dbReference type="EMBL" id="KAF5201951.1"/>
    </source>
</evidence>
<sequence>MFRVEVRCMNTGVVKVIVGEMLTVGELKFHIEQHYGIPINNQILEYNNKALLYDGKQLDEVLAINAEDDEFKVYTKFPPKNVSILVFFNTDQGFYMNIHSQSYVMQLKMLIDEKYGLSPHRQKLAMGNSSEPMPEWEKLDEHLIKDPEKEVPAIRLEEIPIDEEQKLCIGVEKGGFVYDMVVGNSDTIYTLHGMVRRAGIASGHKFYFQWGEKRLLGPDNFAYYGIPDKSSLVLVVPDDDDSDDDEYSTYDC</sequence>
<dbReference type="PROSITE" id="PS50053">
    <property type="entry name" value="UBIQUITIN_2"/>
    <property type="match status" value="1"/>
</dbReference>
<dbReference type="CDD" id="cd17039">
    <property type="entry name" value="Ubl_ubiquitin_like"/>
    <property type="match status" value="1"/>
</dbReference>
<dbReference type="AlphaFoldDB" id="A0A7J6WWY1"/>
<organism evidence="2 3">
    <name type="scientific">Thalictrum thalictroides</name>
    <name type="common">Rue-anemone</name>
    <name type="synonym">Anemone thalictroides</name>
    <dbReference type="NCBI Taxonomy" id="46969"/>
    <lineage>
        <taxon>Eukaryota</taxon>
        <taxon>Viridiplantae</taxon>
        <taxon>Streptophyta</taxon>
        <taxon>Embryophyta</taxon>
        <taxon>Tracheophyta</taxon>
        <taxon>Spermatophyta</taxon>
        <taxon>Magnoliopsida</taxon>
        <taxon>Ranunculales</taxon>
        <taxon>Ranunculaceae</taxon>
        <taxon>Thalictroideae</taxon>
        <taxon>Thalictrum</taxon>
    </lineage>
</organism>
<feature type="domain" description="Ubiquitin-like" evidence="1">
    <location>
        <begin position="2"/>
        <end position="60"/>
    </location>
</feature>
<dbReference type="EMBL" id="JABWDY010008764">
    <property type="protein sequence ID" value="KAF5201951.1"/>
    <property type="molecule type" value="Genomic_DNA"/>
</dbReference>
<gene>
    <name evidence="2" type="ORF">FRX31_008464</name>
</gene>
<dbReference type="InterPro" id="IPR000626">
    <property type="entry name" value="Ubiquitin-like_dom"/>
</dbReference>
<dbReference type="SUPFAM" id="SSF54236">
    <property type="entry name" value="Ubiquitin-like"/>
    <property type="match status" value="2"/>
</dbReference>
<evidence type="ECO:0000259" key="1">
    <source>
        <dbReference type="PROSITE" id="PS50053"/>
    </source>
</evidence>
<dbReference type="Gene3D" id="3.10.20.90">
    <property type="entry name" value="Phosphatidylinositol 3-kinase Catalytic Subunit, Chain A, domain 1"/>
    <property type="match status" value="1"/>
</dbReference>
<keyword evidence="3" id="KW-1185">Reference proteome</keyword>
<protein>
    <recommendedName>
        <fullName evidence="1">Ubiquitin-like domain-containing protein</fullName>
    </recommendedName>
</protein>
<proteinExistence type="predicted"/>
<reference evidence="2 3" key="1">
    <citation type="submission" date="2020-06" db="EMBL/GenBank/DDBJ databases">
        <title>Transcriptomic and genomic resources for Thalictrum thalictroides and T. hernandezii: Facilitating candidate gene discovery in an emerging model plant lineage.</title>
        <authorList>
            <person name="Arias T."/>
            <person name="Riano-Pachon D.M."/>
            <person name="Di Stilio V.S."/>
        </authorList>
    </citation>
    <scope>NUCLEOTIDE SEQUENCE [LARGE SCALE GENOMIC DNA]</scope>
    <source>
        <strain evidence="3">cv. WT478/WT964</strain>
        <tissue evidence="2">Leaves</tissue>
    </source>
</reference>
<accession>A0A7J6WWY1</accession>
<dbReference type="Proteomes" id="UP000554482">
    <property type="component" value="Unassembled WGS sequence"/>
</dbReference>
<dbReference type="InterPro" id="IPR029071">
    <property type="entry name" value="Ubiquitin-like_domsf"/>
</dbReference>
<evidence type="ECO:0000313" key="3">
    <source>
        <dbReference type="Proteomes" id="UP000554482"/>
    </source>
</evidence>
<name>A0A7J6WWY1_THATH</name>